<evidence type="ECO:0000313" key="9">
    <source>
        <dbReference type="EMBL" id="SFP60023.1"/>
    </source>
</evidence>
<feature type="binding site" description="covalent" evidence="6">
    <location>
        <position position="109"/>
    </location>
    <ligand>
        <name>heme c</name>
        <dbReference type="ChEBI" id="CHEBI:61717"/>
    </ligand>
</feature>
<keyword evidence="1" id="KW-0813">Transport</keyword>
<organism evidence="9 10">
    <name type="scientific">Parafilimonas terrae</name>
    <dbReference type="NCBI Taxonomy" id="1465490"/>
    <lineage>
        <taxon>Bacteria</taxon>
        <taxon>Pseudomonadati</taxon>
        <taxon>Bacteroidota</taxon>
        <taxon>Chitinophagia</taxon>
        <taxon>Chitinophagales</taxon>
        <taxon>Chitinophagaceae</taxon>
        <taxon>Parafilimonas</taxon>
    </lineage>
</organism>
<dbReference type="PROSITE" id="PS51007">
    <property type="entry name" value="CYTC"/>
    <property type="match status" value="1"/>
</dbReference>
<keyword evidence="3 6" id="KW-0479">Metal-binding</keyword>
<evidence type="ECO:0000256" key="1">
    <source>
        <dbReference type="ARBA" id="ARBA00022448"/>
    </source>
</evidence>
<evidence type="ECO:0000256" key="2">
    <source>
        <dbReference type="ARBA" id="ARBA00022617"/>
    </source>
</evidence>
<dbReference type="RefSeq" id="WP_090653859.1">
    <property type="nucleotide sequence ID" value="NZ_FOXQ01000001.1"/>
</dbReference>
<dbReference type="InterPro" id="IPR036909">
    <property type="entry name" value="Cyt_c-like_dom_sf"/>
</dbReference>
<keyword evidence="2 6" id="KW-0349">Heme</keyword>
<dbReference type="InterPro" id="IPR009056">
    <property type="entry name" value="Cyt_c-like_dom"/>
</dbReference>
<name>A0A1I5RNF1_9BACT</name>
<evidence type="ECO:0000256" key="4">
    <source>
        <dbReference type="ARBA" id="ARBA00022982"/>
    </source>
</evidence>
<dbReference type="STRING" id="1465490.SAMN05444277_101338"/>
<proteinExistence type="predicted"/>
<keyword evidence="5 6" id="KW-0408">Iron</keyword>
<dbReference type="EMBL" id="FOXQ01000001">
    <property type="protein sequence ID" value="SFP60023.1"/>
    <property type="molecule type" value="Genomic_DNA"/>
</dbReference>
<gene>
    <name evidence="9" type="ORF">SAMN05444277_101338</name>
</gene>
<dbReference type="OrthoDB" id="9814063at2"/>
<feature type="domain" description="Cytochrome c" evidence="8">
    <location>
        <begin position="46"/>
        <end position="131"/>
    </location>
</feature>
<dbReference type="Proteomes" id="UP000199031">
    <property type="component" value="Unassembled WGS sequence"/>
</dbReference>
<dbReference type="GO" id="GO:0005506">
    <property type="term" value="F:iron ion binding"/>
    <property type="evidence" value="ECO:0007669"/>
    <property type="project" value="InterPro"/>
</dbReference>
<feature type="binding site" description="covalent" evidence="6">
    <location>
        <position position="60"/>
    </location>
    <ligand>
        <name>heme c</name>
        <dbReference type="ChEBI" id="CHEBI:61717"/>
    </ligand>
</feature>
<dbReference type="GO" id="GO:0020037">
    <property type="term" value="F:heme binding"/>
    <property type="evidence" value="ECO:0007669"/>
    <property type="project" value="InterPro"/>
</dbReference>
<dbReference type="AlphaFoldDB" id="A0A1I5RNF1"/>
<keyword evidence="4" id="KW-0249">Electron transport</keyword>
<dbReference type="SUPFAM" id="SSF46626">
    <property type="entry name" value="Cytochrome c"/>
    <property type="match status" value="1"/>
</dbReference>
<feature type="compositionally biased region" description="Low complexity" evidence="7">
    <location>
        <begin position="21"/>
        <end position="40"/>
    </location>
</feature>
<protein>
    <submittedName>
        <fullName evidence="9">Cytochrome c</fullName>
    </submittedName>
</protein>
<comment type="PTM">
    <text evidence="6">Binds 1 heme c group covalently per subunit.</text>
</comment>
<reference evidence="9 10" key="1">
    <citation type="submission" date="2016-10" db="EMBL/GenBank/DDBJ databases">
        <authorList>
            <person name="de Groot N.N."/>
        </authorList>
    </citation>
    <scope>NUCLEOTIDE SEQUENCE [LARGE SCALE GENOMIC DNA]</scope>
    <source>
        <strain evidence="9 10">DSM 28286</strain>
    </source>
</reference>
<feature type="binding site" description="covalent" evidence="6">
    <location>
        <position position="64"/>
    </location>
    <ligand>
        <name>heme c</name>
        <dbReference type="ChEBI" id="CHEBI:61717"/>
    </ligand>
</feature>
<accession>A0A1I5RNF1</accession>
<evidence type="ECO:0000256" key="5">
    <source>
        <dbReference type="ARBA" id="ARBA00023004"/>
    </source>
</evidence>
<evidence type="ECO:0000256" key="3">
    <source>
        <dbReference type="ARBA" id="ARBA00022723"/>
    </source>
</evidence>
<evidence type="ECO:0000259" key="8">
    <source>
        <dbReference type="PROSITE" id="PS51007"/>
    </source>
</evidence>
<dbReference type="Pfam" id="PF00034">
    <property type="entry name" value="Cytochrom_C"/>
    <property type="match status" value="1"/>
</dbReference>
<feature type="region of interest" description="Disordered" evidence="7">
    <location>
        <begin position="21"/>
        <end position="45"/>
    </location>
</feature>
<sequence length="133" mass="14206">MKKYFVTVALLAVIAACNNSGTESETSDSSSTEAPAAPSNDLSSNPDYQKGLALVASNDCLTCHKVDEKVTGPAYRDVANKFENTPENVSMLAQKVINGSVGDWGQVAMTPHPALSQADAEQMVKYILLLRNK</sequence>
<evidence type="ECO:0000256" key="7">
    <source>
        <dbReference type="SAM" id="MobiDB-lite"/>
    </source>
</evidence>
<dbReference type="InterPro" id="IPR002324">
    <property type="entry name" value="Cyt_c_ID"/>
</dbReference>
<dbReference type="PROSITE" id="PS51257">
    <property type="entry name" value="PROKAR_LIPOPROTEIN"/>
    <property type="match status" value="1"/>
</dbReference>
<evidence type="ECO:0000313" key="10">
    <source>
        <dbReference type="Proteomes" id="UP000199031"/>
    </source>
</evidence>
<dbReference type="GO" id="GO:0009055">
    <property type="term" value="F:electron transfer activity"/>
    <property type="evidence" value="ECO:0007669"/>
    <property type="project" value="InterPro"/>
</dbReference>
<evidence type="ECO:0000256" key="6">
    <source>
        <dbReference type="PIRSR" id="PIRSR602324-1"/>
    </source>
</evidence>
<dbReference type="Gene3D" id="1.10.760.10">
    <property type="entry name" value="Cytochrome c-like domain"/>
    <property type="match status" value="1"/>
</dbReference>
<dbReference type="PRINTS" id="PR00606">
    <property type="entry name" value="CYTCHROMECID"/>
</dbReference>
<keyword evidence="10" id="KW-1185">Reference proteome</keyword>